<feature type="region of interest" description="Disordered" evidence="3">
    <location>
        <begin position="331"/>
        <end position="355"/>
    </location>
</feature>
<organism evidence="5 6">
    <name type="scientific">Eptatretus burgeri</name>
    <name type="common">Inshore hagfish</name>
    <dbReference type="NCBI Taxonomy" id="7764"/>
    <lineage>
        <taxon>Eukaryota</taxon>
        <taxon>Metazoa</taxon>
        <taxon>Chordata</taxon>
        <taxon>Craniata</taxon>
        <taxon>Vertebrata</taxon>
        <taxon>Cyclostomata</taxon>
        <taxon>Myxini</taxon>
        <taxon>Myxiniformes</taxon>
        <taxon>Myxinidae</taxon>
        <taxon>Eptatretinae</taxon>
        <taxon>Eptatretus</taxon>
    </lineage>
</organism>
<feature type="compositionally biased region" description="Basic and acidic residues" evidence="3">
    <location>
        <begin position="539"/>
        <end position="549"/>
    </location>
</feature>
<name>A0A8C4QZH3_EPTBU</name>
<keyword evidence="6" id="KW-1185">Reference proteome</keyword>
<proteinExistence type="inferred from homology"/>
<dbReference type="SUPFAM" id="SSF50729">
    <property type="entry name" value="PH domain-like"/>
    <property type="match status" value="1"/>
</dbReference>
<feature type="domain" description="PH" evidence="4">
    <location>
        <begin position="5"/>
        <end position="116"/>
    </location>
</feature>
<dbReference type="PROSITE" id="PS50003">
    <property type="entry name" value="PH_DOMAIN"/>
    <property type="match status" value="1"/>
</dbReference>
<feature type="compositionally biased region" description="Polar residues" evidence="3">
    <location>
        <begin position="575"/>
        <end position="584"/>
    </location>
</feature>
<dbReference type="AlphaFoldDB" id="A0A8C4QZH3"/>
<dbReference type="GeneTree" id="ENSGT00940000156801"/>
<feature type="compositionally biased region" description="Polar residues" evidence="3">
    <location>
        <begin position="497"/>
        <end position="507"/>
    </location>
</feature>
<evidence type="ECO:0000313" key="6">
    <source>
        <dbReference type="Proteomes" id="UP000694388"/>
    </source>
</evidence>
<dbReference type="Pfam" id="PF00169">
    <property type="entry name" value="PH"/>
    <property type="match status" value="1"/>
</dbReference>
<evidence type="ECO:0000256" key="3">
    <source>
        <dbReference type="SAM" id="MobiDB-lite"/>
    </source>
</evidence>
<feature type="compositionally biased region" description="Polar residues" evidence="3">
    <location>
        <begin position="653"/>
        <end position="667"/>
    </location>
</feature>
<evidence type="ECO:0000259" key="4">
    <source>
        <dbReference type="PROSITE" id="PS50003"/>
    </source>
</evidence>
<dbReference type="SMART" id="SM00233">
    <property type="entry name" value="PH"/>
    <property type="match status" value="1"/>
</dbReference>
<dbReference type="InterPro" id="IPR001849">
    <property type="entry name" value="PH_domain"/>
</dbReference>
<dbReference type="GO" id="GO:0005737">
    <property type="term" value="C:cytoplasm"/>
    <property type="evidence" value="ECO:0007669"/>
    <property type="project" value="TreeGrafter"/>
</dbReference>
<keyword evidence="1" id="KW-0597">Phosphoprotein</keyword>
<dbReference type="Ensembl" id="ENSEBUT00000023227.1">
    <property type="protein sequence ID" value="ENSEBUP00000022651.1"/>
    <property type="gene ID" value="ENSEBUG00000013942.1"/>
</dbReference>
<dbReference type="PANTHER" id="PTHR45960">
    <property type="entry name" value="GRB2-ASSOCIATED-BINDING PROTEIN"/>
    <property type="match status" value="1"/>
</dbReference>
<evidence type="ECO:0000256" key="2">
    <source>
        <dbReference type="ARBA" id="ARBA00029462"/>
    </source>
</evidence>
<protein>
    <submittedName>
        <fullName evidence="5">GRB2-associated binding protein 1</fullName>
    </submittedName>
</protein>
<feature type="compositionally biased region" description="Polar residues" evidence="3">
    <location>
        <begin position="611"/>
        <end position="632"/>
    </location>
</feature>
<dbReference type="InterPro" id="IPR011993">
    <property type="entry name" value="PH-like_dom_sf"/>
</dbReference>
<feature type="region of interest" description="Disordered" evidence="3">
    <location>
        <begin position="529"/>
        <end position="671"/>
    </location>
</feature>
<dbReference type="GO" id="GO:0035591">
    <property type="term" value="F:signaling adaptor activity"/>
    <property type="evidence" value="ECO:0007669"/>
    <property type="project" value="TreeGrafter"/>
</dbReference>
<dbReference type="GO" id="GO:0007165">
    <property type="term" value="P:signal transduction"/>
    <property type="evidence" value="ECO:0007669"/>
    <property type="project" value="TreeGrafter"/>
</dbReference>
<dbReference type="PANTHER" id="PTHR45960:SF2">
    <property type="entry name" value="PROTEIN DAUGHTER OF SEVENLESS"/>
    <property type="match status" value="1"/>
</dbReference>
<evidence type="ECO:0000256" key="1">
    <source>
        <dbReference type="ARBA" id="ARBA00022553"/>
    </source>
</evidence>
<reference evidence="5" key="2">
    <citation type="submission" date="2025-09" db="UniProtKB">
        <authorList>
            <consortium name="Ensembl"/>
        </authorList>
    </citation>
    <scope>IDENTIFICATION</scope>
</reference>
<comment type="similarity">
    <text evidence="2">Belongs to the GAB family.</text>
</comment>
<feature type="region of interest" description="Disordered" evidence="3">
    <location>
        <begin position="150"/>
        <end position="170"/>
    </location>
</feature>
<feature type="compositionally biased region" description="Polar residues" evidence="3">
    <location>
        <begin position="333"/>
        <end position="345"/>
    </location>
</feature>
<dbReference type="Proteomes" id="UP000694388">
    <property type="component" value="Unplaced"/>
</dbReference>
<sequence length="700" mass="77109">MSGSEVVCSGWLRKSPPEKKLRRYAWKKRWFVLRSGRLSGEPDVLEYYKSDSARRPLRVIDLNLCEQVDAGLSFERRGFDNAFIFDIKTLDRTFYLVADSEGEMNKWVQCICNVCGFNPHENDHVKACEVTGQVRTDSVSRARSGSQPLVSLSTQSVVTSPPPPYQAAPLPMRPSIYQEDGTDVQEYLLLSECVTTVPSHDSPCSVLSRMQCAQTEEYYMLEDWKGKGEQVKNQVSTSSESDLSPEVSKQIVGPPLEPRPAANGIAPLLCPDPHNLTPEKDHSGNSYICPWSHSLDSTVEPTYDLPPVSECPSQSPRIFTFDQNRASEPMLTGSVSTVSQQSLHGESNMPPPRPPKPSNVIMASSEDEKCAYSYPRSQSVGDEALYSLSPPAVTRRSNTISTLDNSQAFRRESCDHPRTTVSNVGNSLESVGDGYSSYMRKKSLLCSSEGELDHTYMTMEPSPALSTATTSSREGTACDSPAEGPYIPMGSPRSHFDFSSQGSQTLPCASPSAVAPRRASSSSLRWAMTPLVDPLPPPVDRHLKPDRKGGKPAPLVIRPVEEEGEEMDVPVHSPFTKSYRSQRVFSYKPRRDSIHSNSSSSSSEEAESISPPTKSSSINASPAQPVSTSNSPRPRHVMPHQVEYLDLDLPGSPGSTLQKPAAPSSNISDEKVDYVIVDKNKTLALQNTKEAWQDERQDKR</sequence>
<dbReference type="FunFam" id="2.30.29.30:FF:000166">
    <property type="entry name" value="GRB2-associated-binding protein 1 isoform X1"/>
    <property type="match status" value="1"/>
</dbReference>
<dbReference type="Gene3D" id="2.30.29.30">
    <property type="entry name" value="Pleckstrin-homology domain (PH domain)/Phosphotyrosine-binding domain (PTB)"/>
    <property type="match status" value="1"/>
</dbReference>
<accession>A0A8C4QZH3</accession>
<feature type="compositionally biased region" description="Low complexity" evidence="3">
    <location>
        <begin position="462"/>
        <end position="472"/>
    </location>
</feature>
<evidence type="ECO:0000313" key="5">
    <source>
        <dbReference type="Ensembl" id="ENSEBUP00000022651.1"/>
    </source>
</evidence>
<reference evidence="5" key="1">
    <citation type="submission" date="2025-08" db="UniProtKB">
        <authorList>
            <consortium name="Ensembl"/>
        </authorList>
    </citation>
    <scope>IDENTIFICATION</scope>
</reference>
<feature type="compositionally biased region" description="Low complexity" evidence="3">
    <location>
        <begin position="150"/>
        <end position="159"/>
    </location>
</feature>
<dbReference type="InterPro" id="IPR046355">
    <property type="entry name" value="Gab1-4-like"/>
</dbReference>
<feature type="region of interest" description="Disordered" evidence="3">
    <location>
        <begin position="462"/>
        <end position="514"/>
    </location>
</feature>